<dbReference type="EC" id="2.3.2.23" evidence="3"/>
<evidence type="ECO:0000256" key="3">
    <source>
        <dbReference type="ARBA" id="ARBA00012486"/>
    </source>
</evidence>
<dbReference type="GO" id="GO:0043066">
    <property type="term" value="P:negative regulation of apoptotic process"/>
    <property type="evidence" value="ECO:0007669"/>
    <property type="project" value="TreeGrafter"/>
</dbReference>
<dbReference type="GO" id="GO:0004869">
    <property type="term" value="F:cysteine-type endopeptidase inhibitor activity"/>
    <property type="evidence" value="ECO:0007669"/>
    <property type="project" value="TreeGrafter"/>
</dbReference>
<evidence type="ECO:0000256" key="14">
    <source>
        <dbReference type="ARBA" id="ARBA00042401"/>
    </source>
</evidence>
<evidence type="ECO:0000256" key="1">
    <source>
        <dbReference type="ARBA" id="ARBA00004123"/>
    </source>
</evidence>
<dbReference type="PANTHER" id="PTHR46116">
    <property type="entry name" value="(E3-INDEPENDENT) E2 UBIQUITIN-CONJUGATING ENZYME"/>
    <property type="match status" value="1"/>
</dbReference>
<dbReference type="Gene3D" id="3.10.110.10">
    <property type="entry name" value="Ubiquitin Conjugating Enzyme"/>
    <property type="match status" value="1"/>
</dbReference>
<organism evidence="16 17">
    <name type="scientific">Frankliniella fusca</name>
    <dbReference type="NCBI Taxonomy" id="407009"/>
    <lineage>
        <taxon>Eukaryota</taxon>
        <taxon>Metazoa</taxon>
        <taxon>Ecdysozoa</taxon>
        <taxon>Arthropoda</taxon>
        <taxon>Hexapoda</taxon>
        <taxon>Insecta</taxon>
        <taxon>Pterygota</taxon>
        <taxon>Neoptera</taxon>
        <taxon>Paraneoptera</taxon>
        <taxon>Thysanoptera</taxon>
        <taxon>Terebrantia</taxon>
        <taxon>Thripoidea</taxon>
        <taxon>Thripidae</taxon>
        <taxon>Frankliniella</taxon>
    </lineage>
</organism>
<dbReference type="GO" id="GO:0005634">
    <property type="term" value="C:nucleus"/>
    <property type="evidence" value="ECO:0007669"/>
    <property type="project" value="UniProtKB-SubCell"/>
</dbReference>
<dbReference type="InterPro" id="IPR016135">
    <property type="entry name" value="UBQ-conjugating_enzyme/RWD"/>
</dbReference>
<evidence type="ECO:0000256" key="12">
    <source>
        <dbReference type="ARBA" id="ARBA00041798"/>
    </source>
</evidence>
<feature type="non-terminal residue" evidence="16">
    <location>
        <position position="1"/>
    </location>
</feature>
<name>A0AAE1GVM1_9NEOP</name>
<comment type="subcellular location">
    <subcellularLocation>
        <location evidence="2">Cytoplasm</location>
    </subcellularLocation>
    <subcellularLocation>
        <location evidence="1">Nucleus</location>
    </subcellularLocation>
</comment>
<comment type="caution">
    <text evidence="16">The sequence shown here is derived from an EMBL/GenBank/DDBJ whole genome shotgun (WGS) entry which is preliminary data.</text>
</comment>
<keyword evidence="5" id="KW-0808">Transferase</keyword>
<dbReference type="PROSITE" id="PS50127">
    <property type="entry name" value="UBC_2"/>
    <property type="match status" value="1"/>
</dbReference>
<keyword evidence="10" id="KW-0539">Nucleus</keyword>
<keyword evidence="17" id="KW-1185">Reference proteome</keyword>
<evidence type="ECO:0000256" key="13">
    <source>
        <dbReference type="ARBA" id="ARBA00042316"/>
    </source>
</evidence>
<evidence type="ECO:0000256" key="2">
    <source>
        <dbReference type="ARBA" id="ARBA00004496"/>
    </source>
</evidence>
<evidence type="ECO:0000256" key="7">
    <source>
        <dbReference type="ARBA" id="ARBA00022741"/>
    </source>
</evidence>
<protein>
    <recommendedName>
        <fullName evidence="11">Ubiquitin-conjugating enzyme E2 Z</fullName>
        <ecNumber evidence="3">2.3.2.23</ecNumber>
    </recommendedName>
    <alternativeName>
        <fullName evidence="12">E2 ubiquitin-conjugating enzyme Z</fullName>
    </alternativeName>
    <alternativeName>
        <fullName evidence="14">Ubiquitin carrier protein Z</fullName>
    </alternativeName>
    <alternativeName>
        <fullName evidence="13">Ubiquitin-protein ligase Z</fullName>
    </alternativeName>
</protein>
<accession>A0AAE1GVM1</accession>
<feature type="domain" description="UBC core" evidence="15">
    <location>
        <begin position="6"/>
        <end position="161"/>
    </location>
</feature>
<evidence type="ECO:0000256" key="5">
    <source>
        <dbReference type="ARBA" id="ARBA00022679"/>
    </source>
</evidence>
<dbReference type="SMART" id="SM00212">
    <property type="entry name" value="UBCc"/>
    <property type="match status" value="1"/>
</dbReference>
<evidence type="ECO:0000313" key="17">
    <source>
        <dbReference type="Proteomes" id="UP001219518"/>
    </source>
</evidence>
<keyword evidence="7" id="KW-0547">Nucleotide-binding</keyword>
<keyword evidence="9" id="KW-0067">ATP-binding</keyword>
<evidence type="ECO:0000256" key="11">
    <source>
        <dbReference type="ARBA" id="ARBA00039894"/>
    </source>
</evidence>
<keyword evidence="6" id="KW-0053">Apoptosis</keyword>
<dbReference type="Proteomes" id="UP001219518">
    <property type="component" value="Unassembled WGS sequence"/>
</dbReference>
<dbReference type="PANTHER" id="PTHR46116:SF26">
    <property type="entry name" value="UBIQUITIN-CONJUGATING ENZYME E2 Z"/>
    <property type="match status" value="1"/>
</dbReference>
<dbReference type="EMBL" id="JAHWGI010000135">
    <property type="protein sequence ID" value="KAK3909984.1"/>
    <property type="molecule type" value="Genomic_DNA"/>
</dbReference>
<evidence type="ECO:0000256" key="8">
    <source>
        <dbReference type="ARBA" id="ARBA00022786"/>
    </source>
</evidence>
<keyword evidence="4" id="KW-0963">Cytoplasm</keyword>
<reference evidence="16" key="1">
    <citation type="submission" date="2021-07" db="EMBL/GenBank/DDBJ databases">
        <authorList>
            <person name="Catto M.A."/>
            <person name="Jacobson A."/>
            <person name="Kennedy G."/>
            <person name="Labadie P."/>
            <person name="Hunt B.G."/>
            <person name="Srinivasan R."/>
        </authorList>
    </citation>
    <scope>NUCLEOTIDE SEQUENCE</scope>
    <source>
        <strain evidence="16">PL_HMW_Pooled</strain>
        <tissue evidence="16">Head</tissue>
    </source>
</reference>
<dbReference type="AlphaFoldDB" id="A0AAE1GVM1"/>
<reference evidence="16" key="2">
    <citation type="journal article" date="2023" name="BMC Genomics">
        <title>Pest status, molecular evolution, and epigenetic factors derived from the genome assembly of Frankliniella fusca, a thysanopteran phytovirus vector.</title>
        <authorList>
            <person name="Catto M.A."/>
            <person name="Labadie P.E."/>
            <person name="Jacobson A.L."/>
            <person name="Kennedy G.G."/>
            <person name="Srinivasan R."/>
            <person name="Hunt B.G."/>
        </authorList>
    </citation>
    <scope>NUCLEOTIDE SEQUENCE</scope>
    <source>
        <strain evidence="16">PL_HMW_Pooled</strain>
    </source>
</reference>
<dbReference type="GO" id="GO:0006915">
    <property type="term" value="P:apoptotic process"/>
    <property type="evidence" value="ECO:0007669"/>
    <property type="project" value="UniProtKB-KW"/>
</dbReference>
<gene>
    <name evidence="16" type="ORF">KUF71_019993</name>
</gene>
<dbReference type="GO" id="GO:0005524">
    <property type="term" value="F:ATP binding"/>
    <property type="evidence" value="ECO:0007669"/>
    <property type="project" value="UniProtKB-KW"/>
</dbReference>
<dbReference type="GO" id="GO:0061631">
    <property type="term" value="F:ubiquitin conjugating enzyme activity"/>
    <property type="evidence" value="ECO:0007669"/>
    <property type="project" value="UniProtKB-EC"/>
</dbReference>
<evidence type="ECO:0000256" key="9">
    <source>
        <dbReference type="ARBA" id="ARBA00022840"/>
    </source>
</evidence>
<evidence type="ECO:0000259" key="15">
    <source>
        <dbReference type="PROSITE" id="PS50127"/>
    </source>
</evidence>
<dbReference type="GO" id="GO:0005737">
    <property type="term" value="C:cytoplasm"/>
    <property type="evidence" value="ECO:0007669"/>
    <property type="project" value="UniProtKB-SubCell"/>
</dbReference>
<evidence type="ECO:0000256" key="4">
    <source>
        <dbReference type="ARBA" id="ARBA00022490"/>
    </source>
</evidence>
<dbReference type="SUPFAM" id="SSF54495">
    <property type="entry name" value="UBC-like"/>
    <property type="match status" value="1"/>
</dbReference>
<evidence type="ECO:0000256" key="10">
    <source>
        <dbReference type="ARBA" id="ARBA00023242"/>
    </source>
</evidence>
<evidence type="ECO:0000256" key="6">
    <source>
        <dbReference type="ARBA" id="ARBA00022703"/>
    </source>
</evidence>
<sequence>MLPFYTPFLSFLRDIANLMEAPPSGMMIHVPEDDFTEIHAIIPGPSGTPYCGGFFYFILKCTSEYPLAPPKVRLMTTGAGTVRFSPNFYSDGKVCLSILRTWYGPGWLPTMTLEGVLLSIQSVMSTNPLHNEPGFNPEESGPCEVLDYNLYVATETLQTAVAGMLQDRNIPEPLQEFMQKSFVKNFSLYEELAVKNMMEAPKFMA</sequence>
<proteinExistence type="predicted"/>
<keyword evidence="8" id="KW-0833">Ubl conjugation pathway</keyword>
<dbReference type="CDD" id="cd23809">
    <property type="entry name" value="UBCc_UBE2Z"/>
    <property type="match status" value="1"/>
</dbReference>
<dbReference type="InterPro" id="IPR000608">
    <property type="entry name" value="UBC"/>
</dbReference>
<dbReference type="Pfam" id="PF00179">
    <property type="entry name" value="UQ_con"/>
    <property type="match status" value="1"/>
</dbReference>
<evidence type="ECO:0000313" key="16">
    <source>
        <dbReference type="EMBL" id="KAK3909984.1"/>
    </source>
</evidence>